<protein>
    <submittedName>
        <fullName evidence="1">Uncharacterized protein</fullName>
    </submittedName>
</protein>
<dbReference type="EMBL" id="BLXT01000616">
    <property type="protein sequence ID" value="GFN78833.1"/>
    <property type="molecule type" value="Genomic_DNA"/>
</dbReference>
<evidence type="ECO:0000313" key="2">
    <source>
        <dbReference type="Proteomes" id="UP000735302"/>
    </source>
</evidence>
<name>A0AAV3Y9T0_9GAST</name>
<dbReference type="Proteomes" id="UP000735302">
    <property type="component" value="Unassembled WGS sequence"/>
</dbReference>
<proteinExistence type="predicted"/>
<organism evidence="1 2">
    <name type="scientific">Plakobranchus ocellatus</name>
    <dbReference type="NCBI Taxonomy" id="259542"/>
    <lineage>
        <taxon>Eukaryota</taxon>
        <taxon>Metazoa</taxon>
        <taxon>Spiralia</taxon>
        <taxon>Lophotrochozoa</taxon>
        <taxon>Mollusca</taxon>
        <taxon>Gastropoda</taxon>
        <taxon>Heterobranchia</taxon>
        <taxon>Euthyneura</taxon>
        <taxon>Panpulmonata</taxon>
        <taxon>Sacoglossa</taxon>
        <taxon>Placobranchoidea</taxon>
        <taxon>Plakobranchidae</taxon>
        <taxon>Plakobranchus</taxon>
    </lineage>
</organism>
<evidence type="ECO:0000313" key="1">
    <source>
        <dbReference type="EMBL" id="GFN78833.1"/>
    </source>
</evidence>
<keyword evidence="2" id="KW-1185">Reference proteome</keyword>
<reference evidence="1 2" key="1">
    <citation type="journal article" date="2021" name="Elife">
        <title>Chloroplast acquisition without the gene transfer in kleptoplastic sea slugs, Plakobranchus ocellatus.</title>
        <authorList>
            <person name="Maeda T."/>
            <person name="Takahashi S."/>
            <person name="Yoshida T."/>
            <person name="Shimamura S."/>
            <person name="Takaki Y."/>
            <person name="Nagai Y."/>
            <person name="Toyoda A."/>
            <person name="Suzuki Y."/>
            <person name="Arimoto A."/>
            <person name="Ishii H."/>
            <person name="Satoh N."/>
            <person name="Nishiyama T."/>
            <person name="Hasebe M."/>
            <person name="Maruyama T."/>
            <person name="Minagawa J."/>
            <person name="Obokata J."/>
            <person name="Shigenobu S."/>
        </authorList>
    </citation>
    <scope>NUCLEOTIDE SEQUENCE [LARGE SCALE GENOMIC DNA]</scope>
</reference>
<sequence>MSLLLHDKGGQANGHERCNQACSSSVTSIERGSDSRLAVADHRLPGASNQDKLTLSPLFLPISVTQIKGADTSLGDRPAILVSL</sequence>
<dbReference type="AlphaFoldDB" id="A0AAV3Y9T0"/>
<gene>
    <name evidence="1" type="ORF">PoB_000533900</name>
</gene>
<accession>A0AAV3Y9T0</accession>
<comment type="caution">
    <text evidence="1">The sequence shown here is derived from an EMBL/GenBank/DDBJ whole genome shotgun (WGS) entry which is preliminary data.</text>
</comment>